<dbReference type="PANTHER" id="PTHR32322:SF9">
    <property type="entry name" value="AMINO-ACID METABOLITE EFFLUX PUMP-RELATED"/>
    <property type="match status" value="1"/>
</dbReference>
<dbReference type="RefSeq" id="WP_267989141.1">
    <property type="nucleotide sequence ID" value="NZ_JAPJZI010000001.1"/>
</dbReference>
<comment type="subcellular location">
    <subcellularLocation>
        <location evidence="1">Membrane</location>
        <topology evidence="1">Multi-pass membrane protein</topology>
    </subcellularLocation>
</comment>
<dbReference type="InterPro" id="IPR050638">
    <property type="entry name" value="AA-Vitamin_Transporters"/>
</dbReference>
<accession>A0A9X3UFY4</accession>
<evidence type="ECO:0000256" key="3">
    <source>
        <dbReference type="ARBA" id="ARBA00022989"/>
    </source>
</evidence>
<feature type="domain" description="EamA" evidence="6">
    <location>
        <begin position="13"/>
        <end position="145"/>
    </location>
</feature>
<evidence type="ECO:0000256" key="1">
    <source>
        <dbReference type="ARBA" id="ARBA00004141"/>
    </source>
</evidence>
<proteinExistence type="predicted"/>
<dbReference type="Pfam" id="PF00892">
    <property type="entry name" value="EamA"/>
    <property type="match status" value="2"/>
</dbReference>
<evidence type="ECO:0000313" key="8">
    <source>
        <dbReference type="Proteomes" id="UP001151234"/>
    </source>
</evidence>
<keyword evidence="2 5" id="KW-0812">Transmembrane</keyword>
<dbReference type="InterPro" id="IPR000620">
    <property type="entry name" value="EamA_dom"/>
</dbReference>
<feature type="transmembrane region" description="Helical" evidence="5">
    <location>
        <begin position="157"/>
        <end position="177"/>
    </location>
</feature>
<reference evidence="7" key="1">
    <citation type="submission" date="2022-11" db="EMBL/GenBank/DDBJ databases">
        <title>Draft genome sequence of Hoeflea poritis E7-10 and Hoeflea prorocentri PM5-8, separated from scleractinian coral Porites lutea and marine dinoflagellate.</title>
        <authorList>
            <person name="Zhang G."/>
            <person name="Wei Q."/>
            <person name="Cai L."/>
        </authorList>
    </citation>
    <scope>NUCLEOTIDE SEQUENCE</scope>
    <source>
        <strain evidence="7">PM5-8</strain>
    </source>
</reference>
<dbReference type="EMBL" id="JAPJZI010000001">
    <property type="protein sequence ID" value="MDA5397684.1"/>
    <property type="molecule type" value="Genomic_DNA"/>
</dbReference>
<protein>
    <submittedName>
        <fullName evidence="7">DMT family transporter</fullName>
    </submittedName>
</protein>
<feature type="transmembrane region" description="Helical" evidence="5">
    <location>
        <begin position="219"/>
        <end position="239"/>
    </location>
</feature>
<feature type="transmembrane region" description="Helical" evidence="5">
    <location>
        <begin position="40"/>
        <end position="60"/>
    </location>
</feature>
<gene>
    <name evidence="7" type="ORF">OQ273_03760</name>
</gene>
<feature type="transmembrane region" description="Helical" evidence="5">
    <location>
        <begin position="276"/>
        <end position="297"/>
    </location>
</feature>
<keyword evidence="3 5" id="KW-1133">Transmembrane helix</keyword>
<feature type="domain" description="EamA" evidence="6">
    <location>
        <begin position="158"/>
        <end position="291"/>
    </location>
</feature>
<evidence type="ECO:0000256" key="2">
    <source>
        <dbReference type="ARBA" id="ARBA00022692"/>
    </source>
</evidence>
<dbReference type="AlphaFoldDB" id="A0A9X3UFY4"/>
<evidence type="ECO:0000256" key="4">
    <source>
        <dbReference type="ARBA" id="ARBA00023136"/>
    </source>
</evidence>
<evidence type="ECO:0000256" key="5">
    <source>
        <dbReference type="SAM" id="Phobius"/>
    </source>
</evidence>
<keyword evidence="4 5" id="KW-0472">Membrane</keyword>
<keyword evidence="8" id="KW-1185">Reference proteome</keyword>
<organism evidence="7 8">
    <name type="scientific">Hoeflea prorocentri</name>
    <dbReference type="NCBI Taxonomy" id="1922333"/>
    <lineage>
        <taxon>Bacteria</taxon>
        <taxon>Pseudomonadati</taxon>
        <taxon>Pseudomonadota</taxon>
        <taxon>Alphaproteobacteria</taxon>
        <taxon>Hyphomicrobiales</taxon>
        <taxon>Rhizobiaceae</taxon>
        <taxon>Hoeflea</taxon>
    </lineage>
</organism>
<dbReference type="GO" id="GO:0016020">
    <property type="term" value="C:membrane"/>
    <property type="evidence" value="ECO:0007669"/>
    <property type="project" value="UniProtKB-SubCell"/>
</dbReference>
<feature type="transmembrane region" description="Helical" evidence="5">
    <location>
        <begin position="251"/>
        <end position="270"/>
    </location>
</feature>
<name>A0A9X3UFY4_9HYPH</name>
<dbReference type="Proteomes" id="UP001151234">
    <property type="component" value="Unassembled WGS sequence"/>
</dbReference>
<evidence type="ECO:0000259" key="6">
    <source>
        <dbReference type="Pfam" id="PF00892"/>
    </source>
</evidence>
<evidence type="ECO:0000313" key="7">
    <source>
        <dbReference type="EMBL" id="MDA5397684.1"/>
    </source>
</evidence>
<feature type="transmembrane region" description="Helical" evidence="5">
    <location>
        <begin position="12"/>
        <end position="34"/>
    </location>
</feature>
<dbReference type="SUPFAM" id="SSF103481">
    <property type="entry name" value="Multidrug resistance efflux transporter EmrE"/>
    <property type="match status" value="2"/>
</dbReference>
<dbReference type="PANTHER" id="PTHR32322">
    <property type="entry name" value="INNER MEMBRANE TRANSPORTER"/>
    <property type="match status" value="1"/>
</dbReference>
<feature type="transmembrane region" description="Helical" evidence="5">
    <location>
        <begin position="99"/>
        <end position="120"/>
    </location>
</feature>
<feature type="transmembrane region" description="Helical" evidence="5">
    <location>
        <begin position="72"/>
        <end position="93"/>
    </location>
</feature>
<feature type="transmembrane region" description="Helical" evidence="5">
    <location>
        <begin position="132"/>
        <end position="151"/>
    </location>
</feature>
<comment type="caution">
    <text evidence="7">The sequence shown here is derived from an EMBL/GenBank/DDBJ whole genome shotgun (WGS) entry which is preliminary data.</text>
</comment>
<sequence>MQSNNNTISATTWLLLFMLGAIWGASFFFTRVAVEYIPPLTLVFLRVFLAAIALHIYLIARNGGLSAIFSRWRDFLLLGLTNNVIPFSLLFFGQTAIGAGLASILNATTPLWTILIANVLTSDEKMTAAKVAGCLLGLAGTAVLIGPSALTGLGAPVWAQLFVVGAAVSYGLAATFGKRFSDLRPTVTATGQLTASSLIMLPVVVFFDRPWTIDLPPFPIILAVVALAVVSTSFAYILYFRIISTAGATNASLVTLIVPPSAIVLGALFLNETLSLEAMAGLILIGIGLLTIDGRFFRIMKRK</sequence>
<feature type="transmembrane region" description="Helical" evidence="5">
    <location>
        <begin position="189"/>
        <end position="207"/>
    </location>
</feature>
<dbReference type="InterPro" id="IPR037185">
    <property type="entry name" value="EmrE-like"/>
</dbReference>